<reference evidence="3" key="1">
    <citation type="submission" date="2022-10" db="EMBL/GenBank/DDBJ databases">
        <title>The complete genomes of actinobacterial strains from the NBC collection.</title>
        <authorList>
            <person name="Joergensen T.S."/>
            <person name="Alvarez Arevalo M."/>
            <person name="Sterndorff E.B."/>
            <person name="Faurdal D."/>
            <person name="Vuksanovic O."/>
            <person name="Mourched A.-S."/>
            <person name="Charusanti P."/>
            <person name="Shaw S."/>
            <person name="Blin K."/>
            <person name="Weber T."/>
        </authorList>
    </citation>
    <scope>NUCLEOTIDE SEQUENCE</scope>
    <source>
        <strain evidence="3">NBC_00283</strain>
        <plasmid evidence="3">unnamed1</plasmid>
    </source>
</reference>
<keyword evidence="4" id="KW-1185">Reference proteome</keyword>
<proteinExistence type="predicted"/>
<feature type="domain" description="NAD-dependent epimerase/dehydratase" evidence="2">
    <location>
        <begin position="4"/>
        <end position="189"/>
    </location>
</feature>
<dbReference type="EMBL" id="CP108058">
    <property type="protein sequence ID" value="WUO51281.1"/>
    <property type="molecule type" value="Genomic_DNA"/>
</dbReference>
<protein>
    <submittedName>
        <fullName evidence="3">NAD-dependent epimerase/dehydratase family protein</fullName>
    </submittedName>
</protein>
<feature type="compositionally biased region" description="Gly residues" evidence="1">
    <location>
        <begin position="48"/>
        <end position="58"/>
    </location>
</feature>
<evidence type="ECO:0000313" key="4">
    <source>
        <dbReference type="Proteomes" id="UP001432075"/>
    </source>
</evidence>
<evidence type="ECO:0000256" key="1">
    <source>
        <dbReference type="SAM" id="MobiDB-lite"/>
    </source>
</evidence>
<feature type="region of interest" description="Disordered" evidence="1">
    <location>
        <begin position="38"/>
        <end position="62"/>
    </location>
</feature>
<sequence length="332" mass="33955">MPTIMITGAAGFIGGHVAREAERRGGLSLRLMSHRRPPAGAAAAAAGPGSGSGHGPGPGAVVPGHRTVRADLSDPGSLRGVCEGVDVLLHCASQIGGTPEANEAVNARGTAALMAEARRAGVSRVVYLSTASVYGRGAFRAARPEDLVRNPGSPTSGSRAHAEDAVLAAGGVVLRPHLVLGDGDRWVVPGLARILRALPGTVEGWAARTSVITAQDLARLLLGAGLAPAGDLTASVYHAAHPVPVNVRTLLGAVAAVAGPAADPAAEDLMAVRARELLAARGIAAQGLDMLTSDHWFDSDPVWRDLRCTPGPDFEAAFKELAEGYRRALLDI</sequence>
<dbReference type="Gene3D" id="3.40.50.720">
    <property type="entry name" value="NAD(P)-binding Rossmann-like Domain"/>
    <property type="match status" value="1"/>
</dbReference>
<dbReference type="PANTHER" id="PTHR48079">
    <property type="entry name" value="PROTEIN YEEZ"/>
    <property type="match status" value="1"/>
</dbReference>
<evidence type="ECO:0000313" key="3">
    <source>
        <dbReference type="EMBL" id="WUO51281.1"/>
    </source>
</evidence>
<dbReference type="SUPFAM" id="SSF51735">
    <property type="entry name" value="NAD(P)-binding Rossmann-fold domains"/>
    <property type="match status" value="1"/>
</dbReference>
<accession>A0ABZ1RX39</accession>
<dbReference type="PANTHER" id="PTHR48079:SF6">
    <property type="entry name" value="NAD(P)-BINDING DOMAIN-CONTAINING PROTEIN-RELATED"/>
    <property type="match status" value="1"/>
</dbReference>
<evidence type="ECO:0000259" key="2">
    <source>
        <dbReference type="Pfam" id="PF01370"/>
    </source>
</evidence>
<organism evidence="3 4">
    <name type="scientific">Streptomyces goshikiensis</name>
    <dbReference type="NCBI Taxonomy" id="1942"/>
    <lineage>
        <taxon>Bacteria</taxon>
        <taxon>Bacillati</taxon>
        <taxon>Actinomycetota</taxon>
        <taxon>Actinomycetes</taxon>
        <taxon>Kitasatosporales</taxon>
        <taxon>Streptomycetaceae</taxon>
        <taxon>Streptomyces</taxon>
    </lineage>
</organism>
<dbReference type="InterPro" id="IPR051783">
    <property type="entry name" value="NAD(P)-dependent_oxidoreduct"/>
</dbReference>
<dbReference type="InterPro" id="IPR036291">
    <property type="entry name" value="NAD(P)-bd_dom_sf"/>
</dbReference>
<keyword evidence="3" id="KW-0614">Plasmid</keyword>
<dbReference type="Pfam" id="PF01370">
    <property type="entry name" value="Epimerase"/>
    <property type="match status" value="1"/>
</dbReference>
<geneLocation type="plasmid" evidence="3 4">
    <name>unnamed1</name>
</geneLocation>
<name>A0ABZ1RX39_9ACTN</name>
<gene>
    <name evidence="3" type="ORF">OHU17_36025</name>
</gene>
<dbReference type="InterPro" id="IPR001509">
    <property type="entry name" value="Epimerase_deHydtase"/>
</dbReference>
<dbReference type="Proteomes" id="UP001432075">
    <property type="component" value="Plasmid unnamed1"/>
</dbReference>
<feature type="compositionally biased region" description="Low complexity" evidence="1">
    <location>
        <begin position="38"/>
        <end position="47"/>
    </location>
</feature>
<dbReference type="RefSeq" id="WP_328777656.1">
    <property type="nucleotide sequence ID" value="NZ_CP108058.1"/>
</dbReference>